<protein>
    <submittedName>
        <fullName evidence="2">S-layer family protein</fullName>
    </submittedName>
</protein>
<dbReference type="Proteomes" id="UP000482155">
    <property type="component" value="Unassembled WGS sequence"/>
</dbReference>
<feature type="domain" description="DUF4214" evidence="1">
    <location>
        <begin position="7"/>
        <end position="54"/>
    </location>
</feature>
<evidence type="ECO:0000313" key="2">
    <source>
        <dbReference type="EMBL" id="NEX60897.1"/>
    </source>
</evidence>
<dbReference type="RefSeq" id="WP_163961571.1">
    <property type="nucleotide sequence ID" value="NZ_JAAIVB010000021.1"/>
</dbReference>
<sequence>MATMNDTVQQMYVAFFNRPADALGLAFWVSKLQGGLSVSSMAASFAASDEYKALYAGKDAATTVAILYTNLFGRTAAPTEVTFWGLRLLQGLETVDGIALKLTNSAQGTDAATITNKIAASTAFTTGLDSTAKITGYTGLQANLAARAWLAGVTDAASLAGATAADALNAAINTAVNVGSGSNSATFNLTPGVDNATANQFYASETQFNVDGKGPTINTGDVLTGQSGRTDNTLTITDLTPSVANGNIPAGVKLQNIQNVILNTSNNTAASGFSVVPYSDVVNVQVNTNGTGGDVVVASNGGTTNPTKQSVVVNHQSYTGGTVQVIGGFDVNVTQNANAAITIGQQAAGTVPQPNNVPTGPVTVTQNSTAGGAVNVVGGSKVTVTTTGASFTGAINIGNVSASGNSLAGALSNSTGAIVVNNAGTTSTTNVSGGSTVNVTAAGGVVNVGDAGAVIASNMPTGAVTVNDTAPVAYDNLNIANNVNHNATARGVNVYGGTDVNVTTNAGGVVIGTNTLTATLPTGNITITSTANDQQAAAKANAAITAFGGKNVTVNAADVDVTLGGTTGYNPTGVIAVKETAASTNRDVATGNVHTVTINGGNGVTVNAQGQNVSVGAAQGTGGAQVVTQSGVMTGAGMGGANGTVEVDGGSTVSVTTTGGAVTVGKGSAAGAAFNATGAVTVTNTFGAGNAGNDATTVFGGAAVNVSYNNANKGAVLVGDTASYDANTMLNATGTGLKAAFAIPTGDVTISSKQTNGTTNTFGTGAVKVVTNGAANVSITGDAPAYVVDAQSILATGGANANKAIGTSTLANVKFDGVRTAGAIAIQSDALSNLTVTTNTVAGNSFNITNNTAGHTLNITTGGNTAGITVQDNVATTINLADNGTASTGATTLTAAKATTLNVNTTAAATVAAAGASALTKIVLTNKGTVALGSVAALSSLAMIDATASTGAVSVAINTAVTSFNGVGGTGNQTVTINNNSTVQANGTTFNTIFGGSGSNTLVANYVAAANDTALGNNARIKGFSTLSLGTAASSSTGHAAYQAGVTAQAQVSTVTINGGNGVATQTYTVQLNAGATYTFTSAGGETPAQIAANLAGGLLAQGNSGYTVGYTAGNNTFTVTGPAAGTAFTVTVGGTAATAPTQAVTTTGATSVTGDNFYDATGFTALTVGQTAGDVTFKNAGAGSTLTLTDGQNAASTNLVNYLLTNSAGTNDTLDLTVNATAARAHATKGTINATVLTTGIENLKVTSTGTLVDALGNRVVNTVTIGDTAAKSVTVSGAQDVTLTLKTDANATLAGGASNVTTLDASASTGKVDLTGVALKDNTAHTITGGNGQLVAKGGTHVADVDTVTSGAGGIDFSIGTAGKWVAVAGAGNNGAYAAGSTTINLSASAGATDTLKFVDGAVSTFNGTKGGITGFVTGVSKADALNFQRTAGVAQTKSILANVATPTVVSSLASAQNSALSIDKTGALFTALGNLTYTISNGVITFGATAGHQIADFTSGQLVSAAEIIVNDAAAGDMIAAFSYNGNSYVVASDQNRLLSQNGGAAGAHTNGDTLVNLIGVGTVTGFGSTGAAGTIVANVANIAPTIGQVANTGNATAQVYNDAGFAVEQLGVGGGHIAAYNTTNAASLSGLQSYTFNNLAASAVLNIGATGTDNHHIGDVTVNQAAAAGQNSLTVNLNAAATKSFIDKLTVNGDAVLVLNGASGGTSEVVSLVDGTNTLSSVTISGANSVAVDSITSSSLAGVTVTNTATTTLAGATAVIAKDAFTVTATTANQGTIVIGNWTVPASPTAGLTGNANVITIGSLANQNNNANKIFASGTNDVITIVGAGGNSITANGAGTKIDVGVDTTTYGGVQTVGNVGANTISALGANEIVTFHGTANGASTVALGPNGTVTFSTTTGANSQTITLAGDVAGAATSGSYSFTTLNNVVTGTGDKIVLQTAGAEALAGGTFAASLVNVASATTLAQALDLAIAQAAISQDTNPNSATYAKIAANTGVINWFQFQGNTYVVEAVNATGAAAANPALDANDMIVKITGLVDLGAAALAGHTITL</sequence>
<reference evidence="2 3" key="1">
    <citation type="submission" date="2020-02" db="EMBL/GenBank/DDBJ databases">
        <authorList>
            <person name="Kim M.K."/>
        </authorList>
    </citation>
    <scope>NUCLEOTIDE SEQUENCE [LARGE SCALE GENOMIC DNA]</scope>
    <source>
        <strain evidence="2 3">17J57-3</strain>
    </source>
</reference>
<dbReference type="InterPro" id="IPR038255">
    <property type="entry name" value="PBS_linker_sf"/>
</dbReference>
<organism evidence="2 3">
    <name type="scientific">Noviherbaspirillum galbum</name>
    <dbReference type="NCBI Taxonomy" id="2709383"/>
    <lineage>
        <taxon>Bacteria</taxon>
        <taxon>Pseudomonadati</taxon>
        <taxon>Pseudomonadota</taxon>
        <taxon>Betaproteobacteria</taxon>
        <taxon>Burkholderiales</taxon>
        <taxon>Oxalobacteraceae</taxon>
        <taxon>Noviherbaspirillum</taxon>
    </lineage>
</organism>
<proteinExistence type="predicted"/>
<dbReference type="InterPro" id="IPR025282">
    <property type="entry name" value="DUF4214"/>
</dbReference>
<gene>
    <name evidence="2" type="ORF">G3574_07395</name>
</gene>
<dbReference type="EMBL" id="JAAIVB010000021">
    <property type="protein sequence ID" value="NEX60897.1"/>
    <property type="molecule type" value="Genomic_DNA"/>
</dbReference>
<accession>A0A6B3SJB9</accession>
<comment type="caution">
    <text evidence="2">The sequence shown here is derived from an EMBL/GenBank/DDBJ whole genome shotgun (WGS) entry which is preliminary data.</text>
</comment>
<dbReference type="Pfam" id="PF13946">
    <property type="entry name" value="DUF4214"/>
    <property type="match status" value="1"/>
</dbReference>
<keyword evidence="3" id="KW-1185">Reference proteome</keyword>
<evidence type="ECO:0000313" key="3">
    <source>
        <dbReference type="Proteomes" id="UP000482155"/>
    </source>
</evidence>
<dbReference type="Gene3D" id="1.10.3130.20">
    <property type="entry name" value="Phycobilisome linker domain"/>
    <property type="match status" value="1"/>
</dbReference>
<evidence type="ECO:0000259" key="1">
    <source>
        <dbReference type="Pfam" id="PF13946"/>
    </source>
</evidence>
<name>A0A6B3SJB9_9BURK</name>